<dbReference type="PRINTS" id="PR00463">
    <property type="entry name" value="EP450I"/>
</dbReference>
<evidence type="ECO:0000256" key="1">
    <source>
        <dbReference type="ARBA" id="ARBA00001971"/>
    </source>
</evidence>
<dbReference type="InterPro" id="IPR002401">
    <property type="entry name" value="Cyt_P450_E_grp-I"/>
</dbReference>
<keyword evidence="9" id="KW-0472">Membrane</keyword>
<dbReference type="GO" id="GO:0020037">
    <property type="term" value="F:heme binding"/>
    <property type="evidence" value="ECO:0007669"/>
    <property type="project" value="InterPro"/>
</dbReference>
<proteinExistence type="inferred from homology"/>
<comment type="similarity">
    <text evidence="3">Belongs to the cytochrome P450 family.</text>
</comment>
<keyword evidence="11" id="KW-1185">Reference proteome</keyword>
<dbReference type="Gene3D" id="1.10.630.10">
    <property type="entry name" value="Cytochrome P450"/>
    <property type="match status" value="1"/>
</dbReference>
<comment type="caution">
    <text evidence="10">The sequence shown here is derived from an EMBL/GenBank/DDBJ whole genome shotgun (WGS) entry which is preliminary data.</text>
</comment>
<keyword evidence="5" id="KW-0479">Metal-binding</keyword>
<keyword evidence="8" id="KW-0503">Monooxygenase</keyword>
<dbReference type="InterPro" id="IPR036396">
    <property type="entry name" value="Cyt_P450_sf"/>
</dbReference>
<evidence type="ECO:0000256" key="9">
    <source>
        <dbReference type="ARBA" id="ARBA00023136"/>
    </source>
</evidence>
<comment type="subcellular location">
    <subcellularLocation>
        <location evidence="2">Membrane</location>
    </subcellularLocation>
</comment>
<dbReference type="GO" id="GO:0016020">
    <property type="term" value="C:membrane"/>
    <property type="evidence" value="ECO:0007669"/>
    <property type="project" value="UniProtKB-SubCell"/>
</dbReference>
<evidence type="ECO:0000313" key="11">
    <source>
        <dbReference type="Proteomes" id="UP001457282"/>
    </source>
</evidence>
<evidence type="ECO:0000256" key="4">
    <source>
        <dbReference type="ARBA" id="ARBA00022617"/>
    </source>
</evidence>
<keyword evidence="6" id="KW-0560">Oxidoreductase</keyword>
<accession>A0AAW1XWT0</accession>
<dbReference type="GO" id="GO:0005506">
    <property type="term" value="F:iron ion binding"/>
    <property type="evidence" value="ECO:0007669"/>
    <property type="project" value="InterPro"/>
</dbReference>
<dbReference type="EMBL" id="JBEDUW010000003">
    <property type="protein sequence ID" value="KAK9940365.1"/>
    <property type="molecule type" value="Genomic_DNA"/>
</dbReference>
<evidence type="ECO:0000256" key="2">
    <source>
        <dbReference type="ARBA" id="ARBA00004370"/>
    </source>
</evidence>
<dbReference type="SUPFAM" id="SSF48264">
    <property type="entry name" value="Cytochrome P450"/>
    <property type="match status" value="1"/>
</dbReference>
<organism evidence="10 11">
    <name type="scientific">Rubus argutus</name>
    <name type="common">Southern blackberry</name>
    <dbReference type="NCBI Taxonomy" id="59490"/>
    <lineage>
        <taxon>Eukaryota</taxon>
        <taxon>Viridiplantae</taxon>
        <taxon>Streptophyta</taxon>
        <taxon>Embryophyta</taxon>
        <taxon>Tracheophyta</taxon>
        <taxon>Spermatophyta</taxon>
        <taxon>Magnoliopsida</taxon>
        <taxon>eudicotyledons</taxon>
        <taxon>Gunneridae</taxon>
        <taxon>Pentapetalae</taxon>
        <taxon>rosids</taxon>
        <taxon>fabids</taxon>
        <taxon>Rosales</taxon>
        <taxon>Rosaceae</taxon>
        <taxon>Rosoideae</taxon>
        <taxon>Rosoideae incertae sedis</taxon>
        <taxon>Rubus</taxon>
    </lineage>
</organism>
<dbReference type="GO" id="GO:0004497">
    <property type="term" value="F:monooxygenase activity"/>
    <property type="evidence" value="ECO:0007669"/>
    <property type="project" value="UniProtKB-KW"/>
</dbReference>
<dbReference type="PANTHER" id="PTHR47943:SF8">
    <property type="entry name" value="CYTOCHROME P450"/>
    <property type="match status" value="1"/>
</dbReference>
<dbReference type="Proteomes" id="UP001457282">
    <property type="component" value="Unassembled WGS sequence"/>
</dbReference>
<dbReference type="InterPro" id="IPR001128">
    <property type="entry name" value="Cyt_P450"/>
</dbReference>
<evidence type="ECO:0000313" key="10">
    <source>
        <dbReference type="EMBL" id="KAK9940365.1"/>
    </source>
</evidence>
<gene>
    <name evidence="10" type="ORF">M0R45_017031</name>
</gene>
<dbReference type="PANTHER" id="PTHR47943">
    <property type="entry name" value="CYTOCHROME P450 93A3-LIKE"/>
    <property type="match status" value="1"/>
</dbReference>
<dbReference type="GO" id="GO:0016705">
    <property type="term" value="F:oxidoreductase activity, acting on paired donors, with incorporation or reduction of molecular oxygen"/>
    <property type="evidence" value="ECO:0007669"/>
    <property type="project" value="InterPro"/>
</dbReference>
<dbReference type="Pfam" id="PF00067">
    <property type="entry name" value="p450"/>
    <property type="match status" value="1"/>
</dbReference>
<protein>
    <submittedName>
        <fullName evidence="10">Uncharacterized protein</fullName>
    </submittedName>
</protein>
<sequence>MVVELVLLFLFLVLFILISRKFHVIHHDDLPPSPFALPIIGHFHLLSPLIHRSFHELSLSFGPIFSLRLGSVPCIVVTSPELAKEFLKTHELSFINRSQSTAVEHMTYNASFAFASYGPYWKVIRKLSTNELLGARSVDNFRSIRNQEYVRLLRMLAKKAETCEPVNLSEELPKLGHNVIGQMMLGLPGPTNITIALMSTFTTIQGMLLLTLPLSLLQAKFLKLPSPKPPQQLPPHSASPSPLPPQLRLHSLLSTPRLPSSTLLCHNRSTTPPSPPLPLLPLPSFSSFFCPSSSFFFLSFSAPSLFLITPTARCSSLPVFPHPSGQPSSC</sequence>
<reference evidence="10 11" key="1">
    <citation type="journal article" date="2023" name="G3 (Bethesda)">
        <title>A chromosome-length genome assembly and annotation of blackberry (Rubus argutus, cv. 'Hillquist').</title>
        <authorList>
            <person name="Bruna T."/>
            <person name="Aryal R."/>
            <person name="Dudchenko O."/>
            <person name="Sargent D.J."/>
            <person name="Mead D."/>
            <person name="Buti M."/>
            <person name="Cavallini A."/>
            <person name="Hytonen T."/>
            <person name="Andres J."/>
            <person name="Pham M."/>
            <person name="Weisz D."/>
            <person name="Mascagni F."/>
            <person name="Usai G."/>
            <person name="Natali L."/>
            <person name="Bassil N."/>
            <person name="Fernandez G.E."/>
            <person name="Lomsadze A."/>
            <person name="Armour M."/>
            <person name="Olukolu B."/>
            <person name="Poorten T."/>
            <person name="Britton C."/>
            <person name="Davik J."/>
            <person name="Ashrafi H."/>
            <person name="Aiden E.L."/>
            <person name="Borodovsky M."/>
            <person name="Worthington M."/>
        </authorList>
    </citation>
    <scope>NUCLEOTIDE SEQUENCE [LARGE SCALE GENOMIC DNA]</scope>
    <source>
        <strain evidence="10">PI 553951</strain>
    </source>
</reference>
<comment type="cofactor">
    <cofactor evidence="1">
        <name>heme</name>
        <dbReference type="ChEBI" id="CHEBI:30413"/>
    </cofactor>
</comment>
<evidence type="ECO:0000256" key="7">
    <source>
        <dbReference type="ARBA" id="ARBA00023004"/>
    </source>
</evidence>
<name>A0AAW1XWT0_RUBAR</name>
<evidence type="ECO:0000256" key="8">
    <source>
        <dbReference type="ARBA" id="ARBA00023033"/>
    </source>
</evidence>
<evidence type="ECO:0000256" key="6">
    <source>
        <dbReference type="ARBA" id="ARBA00023002"/>
    </source>
</evidence>
<dbReference type="AlphaFoldDB" id="A0AAW1XWT0"/>
<keyword evidence="4" id="KW-0349">Heme</keyword>
<evidence type="ECO:0000256" key="3">
    <source>
        <dbReference type="ARBA" id="ARBA00010617"/>
    </source>
</evidence>
<keyword evidence="7" id="KW-0408">Iron</keyword>
<evidence type="ECO:0000256" key="5">
    <source>
        <dbReference type="ARBA" id="ARBA00022723"/>
    </source>
</evidence>